<dbReference type="PANTHER" id="PTHR15633">
    <property type="entry name" value="NUCLEOLAR PROTEIN 11"/>
    <property type="match status" value="1"/>
</dbReference>
<evidence type="ECO:0000313" key="2">
    <source>
        <dbReference type="EMBL" id="CAI5734992.1"/>
    </source>
</evidence>
<feature type="compositionally biased region" description="Acidic residues" evidence="1">
    <location>
        <begin position="181"/>
        <end position="206"/>
    </location>
</feature>
<dbReference type="PANTHER" id="PTHR15633:SF2">
    <property type="entry name" value="NUCLEOLAR PROTEIN 11"/>
    <property type="match status" value="1"/>
</dbReference>
<evidence type="ECO:0000313" key="3">
    <source>
        <dbReference type="Proteomes" id="UP001162031"/>
    </source>
</evidence>
<dbReference type="GO" id="GO:0005730">
    <property type="term" value="C:nucleolus"/>
    <property type="evidence" value="ECO:0007669"/>
    <property type="project" value="TreeGrafter"/>
</dbReference>
<sequence>MELDQAISLWRGRAADAALLGASTCMSKDGSRLVLLTSSEDVREICAPTRKCTTHWTFRAGSIHALRVAAVRHPHSRLFFGVCGAPGVSASKKARQVRRQEVKKTTALPANEGLTVWRDVDVDVAAWRRTPLQSSAKTFALLAHVKLKEEVVVVFQDGSFATYDGALNRGVHSDDVKDEAVAEEEEEDEDNGDEDNGDDSDDDRDGDDDRKADEGEGRVVWAYLETDSRSSLKGGLFLSILMQSLTQKGTKQLQLTVYQITSSTVTRRMGGVLSVVQRVRHRVSLPDNEELLSYAFHPETFSYSLVGQSGSWHTLRFARDAVTSSVTLVASHPMPNLASAEADSDVPLHKKRKLQAASKTGSGYLVSGIGHVTYLVSLSLDAPSTITAWDSKFAVPVSKTEVSLTAKNDSENGVVVGRSSKDGVGSPVQIVNVGSGDVVVVVYERGVFLIHVRNKNSTLASVLGAMASSSGAAFDTLTPPALPDSSVEWETLASSSISNDTLVVESWQSKLCSADDRERQLIADLSDPRVTPSAAEFIERLDKALEKQKSELTPGKDKPEALSFRLVQAVTRRCLDSADLGLWAPLHKMLLTDRLSARAEPTLLPTLMKHNQFALLECAIVHLIDIDERSLVRLLKYFIRKSSESSFIQFVEQQVQAQPEQSDAVDAAVACERFAVALLGLPTNDVFLHRAIRELQLEEVLLVLAMCKKLLLVHTTGTDTDDEAPVKPSKTTPATRPKRGRTSADKALAVRPTTAQCFTPLPSASRCCVWICALLDAHLSALVQRASQNTDVSRTLQQLDDLVQLLICTNAQYESVQGVLSNFLSGVQLPQAPGLADYSIEELWL</sequence>
<comment type="caution">
    <text evidence="2">The sequence shown here is derived from an EMBL/GenBank/DDBJ whole genome shotgun (WGS) entry which is preliminary data.</text>
</comment>
<feature type="region of interest" description="Disordered" evidence="1">
    <location>
        <begin position="718"/>
        <end position="745"/>
    </location>
</feature>
<gene>
    <name evidence="2" type="ORF">HBR001_LOCUS6342</name>
</gene>
<dbReference type="GO" id="GO:0003723">
    <property type="term" value="F:RNA binding"/>
    <property type="evidence" value="ECO:0007669"/>
    <property type="project" value="TreeGrafter"/>
</dbReference>
<evidence type="ECO:0000256" key="1">
    <source>
        <dbReference type="SAM" id="MobiDB-lite"/>
    </source>
</evidence>
<dbReference type="GO" id="GO:0030490">
    <property type="term" value="P:maturation of SSU-rRNA"/>
    <property type="evidence" value="ECO:0007669"/>
    <property type="project" value="InterPro"/>
</dbReference>
<dbReference type="EMBL" id="CANTFL010001244">
    <property type="protein sequence ID" value="CAI5734992.1"/>
    <property type="molecule type" value="Genomic_DNA"/>
</dbReference>
<reference evidence="2" key="1">
    <citation type="submission" date="2022-12" db="EMBL/GenBank/DDBJ databases">
        <authorList>
            <person name="Webb A."/>
        </authorList>
    </citation>
    <scope>NUCLEOTIDE SEQUENCE</scope>
    <source>
        <strain evidence="2">Hp1</strain>
    </source>
</reference>
<name>A0AAV0UDU0_HYABA</name>
<keyword evidence="3" id="KW-1185">Reference proteome</keyword>
<dbReference type="InterPro" id="IPR042859">
    <property type="entry name" value="NOL11"/>
</dbReference>
<dbReference type="Proteomes" id="UP001162031">
    <property type="component" value="Unassembled WGS sequence"/>
</dbReference>
<proteinExistence type="predicted"/>
<protein>
    <recommendedName>
        <fullName evidence="4">Mic1 domain-containing protein</fullName>
    </recommendedName>
</protein>
<organism evidence="2 3">
    <name type="scientific">Hyaloperonospora brassicae</name>
    <name type="common">Brassica downy mildew</name>
    <name type="synonym">Peronospora brassicae</name>
    <dbReference type="NCBI Taxonomy" id="162125"/>
    <lineage>
        <taxon>Eukaryota</taxon>
        <taxon>Sar</taxon>
        <taxon>Stramenopiles</taxon>
        <taxon>Oomycota</taxon>
        <taxon>Peronosporomycetes</taxon>
        <taxon>Peronosporales</taxon>
        <taxon>Peronosporaceae</taxon>
        <taxon>Hyaloperonospora</taxon>
    </lineage>
</organism>
<accession>A0AAV0UDU0</accession>
<feature type="region of interest" description="Disordered" evidence="1">
    <location>
        <begin position="172"/>
        <end position="213"/>
    </location>
</feature>
<dbReference type="AlphaFoldDB" id="A0AAV0UDU0"/>
<evidence type="ECO:0008006" key="4">
    <source>
        <dbReference type="Google" id="ProtNLM"/>
    </source>
</evidence>